<gene>
    <name evidence="1" type="ORF">FRUB_04332</name>
</gene>
<dbReference type="Proteomes" id="UP000214646">
    <property type="component" value="Unassembled WGS sequence"/>
</dbReference>
<accession>A0A225DRI7</accession>
<protein>
    <submittedName>
        <fullName evidence="1">Uncharacterized protein</fullName>
    </submittedName>
</protein>
<proteinExistence type="predicted"/>
<reference evidence="2" key="1">
    <citation type="submission" date="2017-06" db="EMBL/GenBank/DDBJ databases">
        <title>Genome analysis of Fimbriiglobus ruber SP5, the first member of the order Planctomycetales with confirmed chitinolytic capability.</title>
        <authorList>
            <person name="Ravin N.V."/>
            <person name="Rakitin A.L."/>
            <person name="Ivanova A.A."/>
            <person name="Beletsky A.V."/>
            <person name="Kulichevskaya I.S."/>
            <person name="Mardanov A.V."/>
            <person name="Dedysh S.N."/>
        </authorList>
    </citation>
    <scope>NUCLEOTIDE SEQUENCE [LARGE SCALE GENOMIC DNA]</scope>
    <source>
        <strain evidence="2">SP5</strain>
    </source>
</reference>
<evidence type="ECO:0000313" key="1">
    <source>
        <dbReference type="EMBL" id="OWK42254.1"/>
    </source>
</evidence>
<organism evidence="1 2">
    <name type="scientific">Fimbriiglobus ruber</name>
    <dbReference type="NCBI Taxonomy" id="1908690"/>
    <lineage>
        <taxon>Bacteria</taxon>
        <taxon>Pseudomonadati</taxon>
        <taxon>Planctomycetota</taxon>
        <taxon>Planctomycetia</taxon>
        <taxon>Gemmatales</taxon>
        <taxon>Gemmataceae</taxon>
        <taxon>Fimbriiglobus</taxon>
    </lineage>
</organism>
<name>A0A225DRI7_9BACT</name>
<evidence type="ECO:0000313" key="2">
    <source>
        <dbReference type="Proteomes" id="UP000214646"/>
    </source>
</evidence>
<dbReference type="AlphaFoldDB" id="A0A225DRI7"/>
<comment type="caution">
    <text evidence="1">The sequence shown here is derived from an EMBL/GenBank/DDBJ whole genome shotgun (WGS) entry which is preliminary data.</text>
</comment>
<sequence>MTERIQLRRRTAEPSRARARRWVLALTAAFCTGAETVHDRALNFRVTIPDGFEPGDGQKASKDDFCLFLRTPGDPSQACMAIRITRLRGTLPSDVSMESFTKDGARFEVQPVTWKSHTLRRARVVMDVGGARVVALNVQVPLKPEAIAITVAGAESNEEELLSLYIGCSRLAGRRVKLGERTGRDDHRGSREGEEGDSRRLVRVPVHRGGHWRVHLHSTSGPARQSAWLRRFHPRTPPRGCWACHTKLRSVISAVAPR</sequence>
<dbReference type="EMBL" id="NIDE01000005">
    <property type="protein sequence ID" value="OWK42254.1"/>
    <property type="molecule type" value="Genomic_DNA"/>
</dbReference>
<keyword evidence="2" id="KW-1185">Reference proteome</keyword>